<gene>
    <name evidence="2" type="ORF">GDO78_006764</name>
</gene>
<evidence type="ECO:0000256" key="1">
    <source>
        <dbReference type="SAM" id="Phobius"/>
    </source>
</evidence>
<feature type="transmembrane region" description="Helical" evidence="1">
    <location>
        <begin position="95"/>
        <end position="112"/>
    </location>
</feature>
<name>A0A8J6FH69_ELECQ</name>
<dbReference type="Proteomes" id="UP000770717">
    <property type="component" value="Unassembled WGS sequence"/>
</dbReference>
<protein>
    <submittedName>
        <fullName evidence="2">Uncharacterized protein</fullName>
    </submittedName>
</protein>
<keyword evidence="3" id="KW-1185">Reference proteome</keyword>
<evidence type="ECO:0000313" key="3">
    <source>
        <dbReference type="Proteomes" id="UP000770717"/>
    </source>
</evidence>
<keyword evidence="1" id="KW-0472">Membrane</keyword>
<evidence type="ECO:0000313" key="2">
    <source>
        <dbReference type="EMBL" id="KAG9486569.1"/>
    </source>
</evidence>
<dbReference type="AlphaFoldDB" id="A0A8J6FH69"/>
<dbReference type="EMBL" id="WNTK01000003">
    <property type="protein sequence ID" value="KAG9486569.1"/>
    <property type="molecule type" value="Genomic_DNA"/>
</dbReference>
<keyword evidence="1" id="KW-0812">Transmembrane</keyword>
<keyword evidence="1" id="KW-1133">Transmembrane helix</keyword>
<proteinExistence type="predicted"/>
<organism evidence="2 3">
    <name type="scientific">Eleutherodactylus coqui</name>
    <name type="common">Puerto Rican coqui</name>
    <dbReference type="NCBI Taxonomy" id="57060"/>
    <lineage>
        <taxon>Eukaryota</taxon>
        <taxon>Metazoa</taxon>
        <taxon>Chordata</taxon>
        <taxon>Craniata</taxon>
        <taxon>Vertebrata</taxon>
        <taxon>Euteleostomi</taxon>
        <taxon>Amphibia</taxon>
        <taxon>Batrachia</taxon>
        <taxon>Anura</taxon>
        <taxon>Neobatrachia</taxon>
        <taxon>Hyloidea</taxon>
        <taxon>Eleutherodactylidae</taxon>
        <taxon>Eleutherodactylinae</taxon>
        <taxon>Eleutherodactylus</taxon>
        <taxon>Eleutherodactylus</taxon>
    </lineage>
</organism>
<comment type="caution">
    <text evidence="2">The sequence shown here is derived from an EMBL/GenBank/DDBJ whole genome shotgun (WGS) entry which is preliminary data.</text>
</comment>
<reference evidence="2" key="1">
    <citation type="thesis" date="2020" institute="ProQuest LLC" country="789 East Eisenhower Parkway, Ann Arbor, MI, USA">
        <title>Comparative Genomics and Chromosome Evolution.</title>
        <authorList>
            <person name="Mudd A.B."/>
        </authorList>
    </citation>
    <scope>NUCLEOTIDE SEQUENCE</scope>
    <source>
        <strain evidence="2">HN-11 Male</strain>
        <tissue evidence="2">Kidney and liver</tissue>
    </source>
</reference>
<sequence>MSSFKSYRYWVGGVVCGNTVLGPIHTPVFVSRTQKGSKLQTRCKSCYSTFSVGSTPGYGYRWCCRLLSRILLSESGLLLNLPKLTAAKDWPKWNILSYYIPLIFSVFLNFRVKK</sequence>
<accession>A0A8J6FH69</accession>